<dbReference type="PANTHER" id="PTHR33376">
    <property type="match status" value="1"/>
</dbReference>
<keyword evidence="3 4" id="KW-0732">Signal</keyword>
<comment type="caution">
    <text evidence="5">The sequence shown here is derived from an EMBL/GenBank/DDBJ whole genome shotgun (WGS) entry which is preliminary data.</text>
</comment>
<comment type="similarity">
    <text evidence="1">Belongs to the bacterial solute-binding protein 7 family.</text>
</comment>
<sequence>MMKMNKCVFISCVVAALFFFLAACGNDELEEEEDGTLKIIAAHNQTSPDNPYQAGLLKFKEVVEEESDGAIEVEVHAGTIGTEEDELVEKLQLGAADVVVVSPGFMTQTGIREVDLFSAPYLFNDYEHWLRTVDGEVGEEMAQIINEKSDNSFKLLGYWSAGTRHYYGKQPVESTEDMRGLSFRTQTSGVVSDFWTEVGAIPSGISWGELYQGLQQDVVDSSENAYPFFVQQSHHTTPNGQYISETAHDYTTRFLLINGERFDNLDENQQQIVSEAAEASVETEREVTLEQDEEYKQQAIEEGAEVNEVNREPFIEIAQPILDDFAEEIEVEEMLEKIRALAEE</sequence>
<evidence type="ECO:0000256" key="3">
    <source>
        <dbReference type="ARBA" id="ARBA00022729"/>
    </source>
</evidence>
<organism evidence="5 6">
    <name type="scientific">Oceanobacillus locisalsi</name>
    <dbReference type="NCBI Taxonomy" id="546107"/>
    <lineage>
        <taxon>Bacteria</taxon>
        <taxon>Bacillati</taxon>
        <taxon>Bacillota</taxon>
        <taxon>Bacilli</taxon>
        <taxon>Bacillales</taxon>
        <taxon>Bacillaceae</taxon>
        <taxon>Oceanobacillus</taxon>
    </lineage>
</organism>
<dbReference type="InterPro" id="IPR038404">
    <property type="entry name" value="TRAP_DctP_sf"/>
</dbReference>
<accession>A0ABW3NEB1</accession>
<dbReference type="PROSITE" id="PS51257">
    <property type="entry name" value="PROKAR_LIPOPROTEIN"/>
    <property type="match status" value="1"/>
</dbReference>
<feature type="chain" id="PRO_5047226589" evidence="4">
    <location>
        <begin position="26"/>
        <end position="344"/>
    </location>
</feature>
<evidence type="ECO:0000256" key="1">
    <source>
        <dbReference type="ARBA" id="ARBA00009023"/>
    </source>
</evidence>
<dbReference type="InterPro" id="IPR004682">
    <property type="entry name" value="TRAP_DctP"/>
</dbReference>
<dbReference type="CDD" id="cd13603">
    <property type="entry name" value="PBP2_TRAP_Siap_TeaA_like"/>
    <property type="match status" value="1"/>
</dbReference>
<dbReference type="EMBL" id="JBHTKK010000007">
    <property type="protein sequence ID" value="MFD1065959.1"/>
    <property type="molecule type" value="Genomic_DNA"/>
</dbReference>
<dbReference type="NCBIfam" id="NF037995">
    <property type="entry name" value="TRAP_S1"/>
    <property type="match status" value="1"/>
</dbReference>
<evidence type="ECO:0000313" key="5">
    <source>
        <dbReference type="EMBL" id="MFD1065959.1"/>
    </source>
</evidence>
<protein>
    <submittedName>
        <fullName evidence="5">TRAP transporter substrate-binding protein</fullName>
    </submittedName>
</protein>
<dbReference type="Pfam" id="PF03480">
    <property type="entry name" value="DctP"/>
    <property type="match status" value="1"/>
</dbReference>
<gene>
    <name evidence="5" type="ORF">ACFQ19_07960</name>
</gene>
<evidence type="ECO:0000256" key="4">
    <source>
        <dbReference type="SAM" id="SignalP"/>
    </source>
</evidence>
<dbReference type="PIRSF" id="PIRSF006470">
    <property type="entry name" value="DctB"/>
    <property type="match status" value="1"/>
</dbReference>
<reference evidence="6" key="1">
    <citation type="journal article" date="2019" name="Int. J. Syst. Evol. Microbiol.">
        <title>The Global Catalogue of Microorganisms (GCM) 10K type strain sequencing project: providing services to taxonomists for standard genome sequencing and annotation.</title>
        <authorList>
            <consortium name="The Broad Institute Genomics Platform"/>
            <consortium name="The Broad Institute Genome Sequencing Center for Infectious Disease"/>
            <person name="Wu L."/>
            <person name="Ma J."/>
        </authorList>
    </citation>
    <scope>NUCLEOTIDE SEQUENCE [LARGE SCALE GENOMIC DNA]</scope>
    <source>
        <strain evidence="6">CCUG 56608</strain>
    </source>
</reference>
<feature type="signal peptide" evidence="4">
    <location>
        <begin position="1"/>
        <end position="25"/>
    </location>
</feature>
<keyword evidence="2" id="KW-0813">Transport</keyword>
<dbReference type="PANTHER" id="PTHR33376:SF7">
    <property type="entry name" value="C4-DICARBOXYLATE-BINDING PROTEIN DCTB"/>
    <property type="match status" value="1"/>
</dbReference>
<dbReference type="InterPro" id="IPR018389">
    <property type="entry name" value="DctP_fam"/>
</dbReference>
<dbReference type="Proteomes" id="UP001597041">
    <property type="component" value="Unassembled WGS sequence"/>
</dbReference>
<dbReference type="Gene3D" id="3.40.190.170">
    <property type="entry name" value="Bacterial extracellular solute-binding protein, family 7"/>
    <property type="match status" value="1"/>
</dbReference>
<dbReference type="RefSeq" id="WP_379591548.1">
    <property type="nucleotide sequence ID" value="NZ_JBHTKK010000007.1"/>
</dbReference>
<name>A0ABW3NEB1_9BACI</name>
<evidence type="ECO:0000313" key="6">
    <source>
        <dbReference type="Proteomes" id="UP001597041"/>
    </source>
</evidence>
<evidence type="ECO:0000256" key="2">
    <source>
        <dbReference type="ARBA" id="ARBA00022448"/>
    </source>
</evidence>
<proteinExistence type="inferred from homology"/>
<keyword evidence="6" id="KW-1185">Reference proteome</keyword>